<evidence type="ECO:0000313" key="1">
    <source>
        <dbReference type="EMBL" id="MBD8505001.1"/>
    </source>
</evidence>
<comment type="caution">
    <text evidence="1">The sequence shown here is derived from an EMBL/GenBank/DDBJ whole genome shotgun (WGS) entry which is preliminary data.</text>
</comment>
<evidence type="ECO:0000313" key="2">
    <source>
        <dbReference type="Proteomes" id="UP000642993"/>
    </source>
</evidence>
<accession>A0A927J967</accession>
<protein>
    <submittedName>
        <fullName evidence="1">Uncharacterized protein</fullName>
    </submittedName>
</protein>
<reference evidence="1" key="1">
    <citation type="submission" date="2020-09" db="EMBL/GenBank/DDBJ databases">
        <title>Hoyosella lacisalsi sp. nov., a halotolerant actinobacterium isolated from soil of Lake Gudzhirganskoe.</title>
        <authorList>
            <person name="Yang Q."/>
            <person name="Guo P.Y."/>
            <person name="Liu S.W."/>
            <person name="Li F.N."/>
            <person name="Sun C.H."/>
        </authorList>
    </citation>
    <scope>NUCLEOTIDE SEQUENCE</scope>
    <source>
        <strain evidence="1">G463</strain>
    </source>
</reference>
<dbReference type="EMBL" id="JACYWE010000001">
    <property type="protein sequence ID" value="MBD8505001.1"/>
    <property type="molecule type" value="Genomic_DNA"/>
</dbReference>
<organism evidence="1 2">
    <name type="scientific">Lolliginicoccus lacisalsi</name>
    <dbReference type="NCBI Taxonomy" id="2742202"/>
    <lineage>
        <taxon>Bacteria</taxon>
        <taxon>Bacillati</taxon>
        <taxon>Actinomycetota</taxon>
        <taxon>Actinomycetes</taxon>
        <taxon>Mycobacteriales</taxon>
        <taxon>Hoyosellaceae</taxon>
        <taxon>Lolliginicoccus</taxon>
    </lineage>
</organism>
<dbReference type="AlphaFoldDB" id="A0A927J967"/>
<name>A0A927J967_9ACTN</name>
<gene>
    <name evidence="1" type="ORF">HT102_00670</name>
</gene>
<dbReference type="Proteomes" id="UP000642993">
    <property type="component" value="Unassembled WGS sequence"/>
</dbReference>
<proteinExistence type="predicted"/>
<sequence>MPVVSAATATDPALPGLCSKLDDAAARLERAGRFGKESGQSAVLDVSKRLLTRAGGIEALYERATRLDRAGVFAGTDWDNPSTLLPGLVNSTFQEGSTRAVTLECLSELRLLAVATGGAQHPDLPPDQARHFLTQVLAMNLERLFGDMTEAARVRARPLDGAVTEMFQFLVAHIGFDDILTSLIDEIWRILAQRPVQVAHVKSMITQIAITLASSSSGVGEARLGADRLISALFGPTQACRDDPGIDLYRERLESIDQAGLQQEATGMARAMLDTGLVSDYHVTLVRWLLDNGYGTLLSSALGLSITGQDVLQCYTDLVHALIREAIHPATAQALYGLVNLLERGILYSPPIAPGLWRQIALQPCERAAAAITATFGSAHPPRVFLLAGTILVLGQPLGIGQGNNPTCQSARALSMWSYSEPAYLLNVLYQATRLDSVLMHFEGTPIRSDELPRGLATAAILDTDPVSTVLVPHLDRIYNEMGRMCNERGEDPHRWINPEFHGWWVGREFRIAVDIETGKLHGFDDYIRAFYGSCHPLYNGNQPLIHPQPAGLAVTDSTASFVGWHAITIIRVALDQDGEMRVYFYNPNNDSGQNWGNGVVVSTSGHGERYGEASLPFREMISRLYIFHDDPAGTLGTLPVPEEEIVAVREMAIGSWAADRV</sequence>
<keyword evidence="2" id="KW-1185">Reference proteome</keyword>